<evidence type="ECO:0000256" key="11">
    <source>
        <dbReference type="ARBA" id="ARBA00023098"/>
    </source>
</evidence>
<comment type="similarity">
    <text evidence="15">Belongs to the p23/wos2 family.</text>
</comment>
<comment type="pathway">
    <text evidence="2 16">Lipid metabolism; fatty acid biosynthesis.</text>
</comment>
<comment type="function">
    <text evidence="16">Catalyzes the third of the four reactions of the long-chain fatty acids elongation cycle. This endoplasmic reticulum-bound enzymatic process, allows the addition of two carbons to the chain of long- and very long-chain fatty acids/VLCFAs per cycle. This enzyme catalyzes the dehydration of the 3-hydroxyacyl-CoA intermediate into trans-2,3-enoyl-CoA, within each cycle of fatty acid elongation. Thereby, it participates to the production of VLCFAs of different chain lengths that are involved in multiple biological processes as precursors of membrane lipids and lipid mediators.</text>
</comment>
<keyword evidence="12 16" id="KW-0472">Membrane</keyword>
<protein>
    <recommendedName>
        <fullName evidence="4 16">Very-long-chain (3R)-3-hydroxyacyl-CoA dehydratase</fullName>
        <ecNumber evidence="4 16">4.2.1.134</ecNumber>
    </recommendedName>
</protein>
<evidence type="ECO:0000256" key="15">
    <source>
        <dbReference type="ARBA" id="ARBA00025733"/>
    </source>
</evidence>
<evidence type="ECO:0000256" key="4">
    <source>
        <dbReference type="ARBA" id="ARBA00013122"/>
    </source>
</evidence>
<evidence type="ECO:0000256" key="3">
    <source>
        <dbReference type="ARBA" id="ARBA00007811"/>
    </source>
</evidence>
<evidence type="ECO:0000256" key="12">
    <source>
        <dbReference type="ARBA" id="ARBA00023136"/>
    </source>
</evidence>
<dbReference type="Pfam" id="PF04387">
    <property type="entry name" value="PTPLA"/>
    <property type="match status" value="1"/>
</dbReference>
<evidence type="ECO:0000256" key="7">
    <source>
        <dbReference type="ARBA" id="ARBA00022824"/>
    </source>
</evidence>
<dbReference type="Proteomes" id="UP000694867">
    <property type="component" value="Unplaced"/>
</dbReference>
<dbReference type="GO" id="GO:0030148">
    <property type="term" value="P:sphingolipid biosynthetic process"/>
    <property type="evidence" value="ECO:0007669"/>
    <property type="project" value="TreeGrafter"/>
</dbReference>
<feature type="transmembrane region" description="Helical" evidence="16">
    <location>
        <begin position="341"/>
        <end position="360"/>
    </location>
</feature>
<evidence type="ECO:0000256" key="5">
    <source>
        <dbReference type="ARBA" id="ARBA00022516"/>
    </source>
</evidence>
<dbReference type="InterPro" id="IPR007052">
    <property type="entry name" value="CS_dom"/>
</dbReference>
<dbReference type="CDD" id="cd06465">
    <property type="entry name" value="p23_hB-ind1_like"/>
    <property type="match status" value="1"/>
</dbReference>
<dbReference type="FunFam" id="2.60.40.790:FF:000013">
    <property type="entry name" value="Very-long-chain (3R)-3-hydroxyacyl-CoA dehydratase"/>
    <property type="match status" value="1"/>
</dbReference>
<evidence type="ECO:0000256" key="13">
    <source>
        <dbReference type="ARBA" id="ARBA00023160"/>
    </source>
</evidence>
<comment type="caution">
    <text evidence="16">Lacks conserved residue(s) required for the propagation of feature annotation.</text>
</comment>
<keyword evidence="6 16" id="KW-0812">Transmembrane</keyword>
<feature type="transmembrane region" description="Helical" evidence="16">
    <location>
        <begin position="225"/>
        <end position="243"/>
    </location>
</feature>
<evidence type="ECO:0000313" key="18">
    <source>
        <dbReference type="Proteomes" id="UP000694867"/>
    </source>
</evidence>
<keyword evidence="14 16" id="KW-0456">Lyase</keyword>
<keyword evidence="5 16" id="KW-0444">Lipid biosynthesis</keyword>
<comment type="catalytic activity">
    <reaction evidence="16">
        <text>a very-long-chain (3R)-3-hydroxyacyl-CoA = a very-long-chain (2E)-enoyl-CoA + H2O</text>
        <dbReference type="Rhea" id="RHEA:45812"/>
        <dbReference type="ChEBI" id="CHEBI:15377"/>
        <dbReference type="ChEBI" id="CHEBI:83728"/>
        <dbReference type="ChEBI" id="CHEBI:85440"/>
        <dbReference type="EC" id="4.2.1.134"/>
    </reaction>
</comment>
<dbReference type="GO" id="GO:0005789">
    <property type="term" value="C:endoplasmic reticulum membrane"/>
    <property type="evidence" value="ECO:0007669"/>
    <property type="project" value="UniProtKB-SubCell"/>
</dbReference>
<evidence type="ECO:0000256" key="2">
    <source>
        <dbReference type="ARBA" id="ARBA00005194"/>
    </source>
</evidence>
<dbReference type="SUPFAM" id="SSF49764">
    <property type="entry name" value="HSP20-like chaperones"/>
    <property type="match status" value="1"/>
</dbReference>
<evidence type="ECO:0000256" key="9">
    <source>
        <dbReference type="ARBA" id="ARBA00022989"/>
    </source>
</evidence>
<dbReference type="Gene3D" id="2.60.40.790">
    <property type="match status" value="1"/>
</dbReference>
<comment type="similarity">
    <text evidence="3 16">Belongs to the very long-chain fatty acids dehydratase HACD family.</text>
</comment>
<dbReference type="KEGG" id="goe:100908308"/>
<dbReference type="GO" id="GO:0042761">
    <property type="term" value="P:very long-chain fatty acid biosynthetic process"/>
    <property type="evidence" value="ECO:0007669"/>
    <property type="project" value="TreeGrafter"/>
</dbReference>
<feature type="transmembrane region" description="Helical" evidence="16">
    <location>
        <begin position="287"/>
        <end position="309"/>
    </location>
</feature>
<dbReference type="GeneID" id="100908308"/>
<evidence type="ECO:0000256" key="1">
    <source>
        <dbReference type="ARBA" id="ARBA00004477"/>
    </source>
</evidence>
<dbReference type="AlphaFoldDB" id="A0AAJ6VX66"/>
<evidence type="ECO:0000256" key="10">
    <source>
        <dbReference type="ARBA" id="ARBA00023054"/>
    </source>
</evidence>
<dbReference type="InterPro" id="IPR008978">
    <property type="entry name" value="HSP20-like_chaperone"/>
</dbReference>
<gene>
    <name evidence="19" type="primary">LOC100908308</name>
</gene>
<keyword evidence="7 16" id="KW-0256">Endoplasmic reticulum</keyword>
<comment type="subcellular location">
    <subcellularLocation>
        <location evidence="1 16">Endoplasmic reticulum membrane</location>
        <topology evidence="1 16">Multi-pass membrane protein</topology>
    </subcellularLocation>
</comment>
<name>A0AAJ6VX66_9ACAR</name>
<dbReference type="PANTHER" id="PTHR11035">
    <property type="entry name" value="VERY-LONG-CHAIN (3R)-3-HYDROXYACYL-COA DEHYDRATASE"/>
    <property type="match status" value="1"/>
</dbReference>
<keyword evidence="18" id="KW-1185">Reference proteome</keyword>
<evidence type="ECO:0000259" key="17">
    <source>
        <dbReference type="PROSITE" id="PS51203"/>
    </source>
</evidence>
<evidence type="ECO:0000256" key="16">
    <source>
        <dbReference type="RuleBase" id="RU363109"/>
    </source>
</evidence>
<dbReference type="InterPro" id="IPR007482">
    <property type="entry name" value="Tyr_Pase-like_PTPLA"/>
</dbReference>
<evidence type="ECO:0000256" key="8">
    <source>
        <dbReference type="ARBA" id="ARBA00022832"/>
    </source>
</evidence>
<dbReference type="CTD" id="201562"/>
<dbReference type="EC" id="4.2.1.134" evidence="4 16"/>
<accession>A0AAJ6VX66</accession>
<keyword evidence="9 16" id="KW-1133">Transmembrane helix</keyword>
<organism evidence="18 19">
    <name type="scientific">Galendromus occidentalis</name>
    <name type="common">western predatory mite</name>
    <dbReference type="NCBI Taxonomy" id="34638"/>
    <lineage>
        <taxon>Eukaryota</taxon>
        <taxon>Metazoa</taxon>
        <taxon>Ecdysozoa</taxon>
        <taxon>Arthropoda</taxon>
        <taxon>Chelicerata</taxon>
        <taxon>Arachnida</taxon>
        <taxon>Acari</taxon>
        <taxon>Parasitiformes</taxon>
        <taxon>Mesostigmata</taxon>
        <taxon>Gamasina</taxon>
        <taxon>Phytoseioidea</taxon>
        <taxon>Phytoseiidae</taxon>
        <taxon>Typhlodrominae</taxon>
        <taxon>Galendromus</taxon>
    </lineage>
</organism>
<dbReference type="PROSITE" id="PS51203">
    <property type="entry name" value="CS"/>
    <property type="match status" value="1"/>
</dbReference>
<keyword evidence="13 16" id="KW-0275">Fatty acid biosynthesis</keyword>
<dbReference type="GO" id="GO:0030497">
    <property type="term" value="P:fatty acid elongation"/>
    <property type="evidence" value="ECO:0007669"/>
    <property type="project" value="TreeGrafter"/>
</dbReference>
<proteinExistence type="inferred from homology"/>
<dbReference type="RefSeq" id="XP_003741543.1">
    <property type="nucleotide sequence ID" value="XM_003741495.2"/>
</dbReference>
<reference evidence="19" key="1">
    <citation type="submission" date="2025-08" db="UniProtKB">
        <authorList>
            <consortium name="RefSeq"/>
        </authorList>
    </citation>
    <scope>IDENTIFICATION</scope>
</reference>
<evidence type="ECO:0000256" key="14">
    <source>
        <dbReference type="ARBA" id="ARBA00023239"/>
    </source>
</evidence>
<keyword evidence="10" id="KW-0175">Coiled coil</keyword>
<keyword evidence="8 16" id="KW-0276">Fatty acid metabolism</keyword>
<sequence>MVKGIGTPFVYWAQDYSRVTLRIDLKDSRGPEVNATTHSVEFSAKGVGARGDNCYGFKIDLFEEIRPERTECRMNDRQVELVLYKRQHSPDEDEWWPRLTSSKIKLPWLKVDFDRFAVSDSESDHDAATNAEVDSLYEELLGKEERRTRKRAQELRKVYLFIYNLFQFCAFLTVGVTLVIRYLRHPEEMFIEVFKTCGGPMKFALTLQALEILHPLLGFVPRSGFLPALVLVGGRLFMFFVMISAEPRIQSKPAITYLFSAYTLIELVRYPYYMLKVYDKHIKFLTWLRYTIWIPLLPIGIISEGIIILRNIPYFEETGRFSIQLPNAYNFSFYLPSLMRLYILIGIIPLGSFLMSHMLFQRRRVLHAKRKRE</sequence>
<dbReference type="PANTHER" id="PTHR11035:SF35">
    <property type="entry name" value="VERY-LONG-CHAIN (3R)-3-HYDROXYACYL-COA DEHYDRATASE"/>
    <property type="match status" value="1"/>
</dbReference>
<keyword evidence="11 16" id="KW-0443">Lipid metabolism</keyword>
<feature type="transmembrane region" description="Helical" evidence="16">
    <location>
        <begin position="158"/>
        <end position="183"/>
    </location>
</feature>
<feature type="domain" description="CS" evidence="17">
    <location>
        <begin position="5"/>
        <end position="100"/>
    </location>
</feature>
<evidence type="ECO:0000313" key="19">
    <source>
        <dbReference type="RefSeq" id="XP_003741543.1"/>
    </source>
</evidence>
<dbReference type="GO" id="GO:0102158">
    <property type="term" value="F:very-long-chain (3R)-3-hydroxyacyl-CoA dehydratase activity"/>
    <property type="evidence" value="ECO:0007669"/>
    <property type="project" value="UniProtKB-EC"/>
</dbReference>
<evidence type="ECO:0000256" key="6">
    <source>
        <dbReference type="ARBA" id="ARBA00022692"/>
    </source>
</evidence>